<evidence type="ECO:0000259" key="5">
    <source>
        <dbReference type="Pfam" id="PF02347"/>
    </source>
</evidence>
<dbReference type="NCBIfam" id="NF001696">
    <property type="entry name" value="PRK00451.1"/>
    <property type="match status" value="1"/>
</dbReference>
<evidence type="ECO:0000256" key="4">
    <source>
        <dbReference type="HAMAP-Rule" id="MF_00712"/>
    </source>
</evidence>
<dbReference type="GO" id="GO:0004375">
    <property type="term" value="F:glycine dehydrogenase (decarboxylating) activity"/>
    <property type="evidence" value="ECO:0007669"/>
    <property type="project" value="UniProtKB-EC"/>
</dbReference>
<dbReference type="PANTHER" id="PTHR42806:SF1">
    <property type="entry name" value="GLYCINE DEHYDROGENASE (DECARBOXYLATING)"/>
    <property type="match status" value="1"/>
</dbReference>
<dbReference type="InterPro" id="IPR020581">
    <property type="entry name" value="GDC_P"/>
</dbReference>
<feature type="domain" description="Glycine cleavage system P-protein N-terminal" evidence="5">
    <location>
        <begin position="1"/>
        <end position="440"/>
    </location>
</feature>
<evidence type="ECO:0000256" key="1">
    <source>
        <dbReference type="ARBA" id="ARBA00003788"/>
    </source>
</evidence>
<protein>
    <recommendedName>
        <fullName evidence="4">Probable glycine dehydrogenase (decarboxylating) subunit 1</fullName>
        <ecNumber evidence="4">1.4.4.2</ecNumber>
    </recommendedName>
    <alternativeName>
        <fullName evidence="4">Glycine cleavage system P-protein subunit 1</fullName>
    </alternativeName>
    <alternativeName>
        <fullName evidence="4">Glycine decarboxylase subunit 1</fullName>
    </alternativeName>
    <alternativeName>
        <fullName evidence="4">Glycine dehydrogenase (aminomethyl-transferring) subunit 1</fullName>
    </alternativeName>
</protein>
<gene>
    <name evidence="4 6" type="primary">gcvPA</name>
    <name evidence="6" type="ORF">dnl_05000</name>
</gene>
<reference evidence="6" key="1">
    <citation type="journal article" date="2021" name="Microb. Physiol.">
        <title>Proteogenomic Insights into the Physiology of Marine, Sulfate-Reducing, Filamentous Desulfonema limicola and Desulfonema magnum.</title>
        <authorList>
            <person name="Schnaars V."/>
            <person name="Wohlbrand L."/>
            <person name="Scheve S."/>
            <person name="Hinrichs C."/>
            <person name="Reinhardt R."/>
            <person name="Rabus R."/>
        </authorList>
    </citation>
    <scope>NUCLEOTIDE SEQUENCE</scope>
    <source>
        <strain evidence="6">5ac10</strain>
    </source>
</reference>
<keyword evidence="7" id="KW-1185">Reference proteome</keyword>
<dbReference type="EC" id="1.4.4.2" evidence="4"/>
<dbReference type="PANTHER" id="PTHR42806">
    <property type="entry name" value="GLYCINE CLEAVAGE SYSTEM P-PROTEIN"/>
    <property type="match status" value="1"/>
</dbReference>
<sequence length="444" mass="48917">MRYLPHTSEDIAEMLKVAGAADLDDLFSSIPDDCRFKGELNLPEMTEWELNSHMADLASQTAVMPEYKVFIGAGSYNHYIPATIPYLINRSEISTAYTPYQPEISQGTLQTIFEYQTLTARLLGMETANASMYDGASALAEALLMAIRIEKGKKKTVAVSSLVHPMYRKAVETYFTPTDFKIVELPYLADGTTDISGLEKIGDLAAVAVQSPNFFGCIENIKSASDKAHNLNALCVTCFTEPLAFGLIKNPGSQGADIVCGEGQSMGIPQSFGGPGLGMFASLNKYVRSMPGRLIGQTTDLDGKRGFVLTLATREQHIRREKATSNICSNQGLCATMSAMYMASIGQTGIRQLAQINHDKTEYLKSELEKAGMQIPFKRAVFNEFVVKFPQGFETKYKELIKNKIVPGIPLESYYPDLKDHYLLCATETISKSDMDELVKEVKS</sequence>
<dbReference type="AlphaFoldDB" id="A0A975B3T3"/>
<dbReference type="RefSeq" id="WP_207690163.1">
    <property type="nucleotide sequence ID" value="NZ_CP061799.1"/>
</dbReference>
<evidence type="ECO:0000256" key="2">
    <source>
        <dbReference type="ARBA" id="ARBA00023002"/>
    </source>
</evidence>
<dbReference type="Pfam" id="PF02347">
    <property type="entry name" value="GDC-P"/>
    <property type="match status" value="1"/>
</dbReference>
<dbReference type="Proteomes" id="UP000663720">
    <property type="component" value="Chromosome"/>
</dbReference>
<evidence type="ECO:0000313" key="6">
    <source>
        <dbReference type="EMBL" id="QTA78280.1"/>
    </source>
</evidence>
<accession>A0A975B3T3</accession>
<keyword evidence="2 4" id="KW-0560">Oxidoreductase</keyword>
<dbReference type="Gene3D" id="3.90.1150.10">
    <property type="entry name" value="Aspartate Aminotransferase, domain 1"/>
    <property type="match status" value="1"/>
</dbReference>
<comment type="function">
    <text evidence="1 4">The glycine cleavage system catalyzes the degradation of glycine. The P protein binds the alpha-amino group of glycine through its pyridoxal phosphate cofactor; CO(2) is released and the remaining methylamine moiety is then transferred to the lipoamide cofactor of the H protein.</text>
</comment>
<evidence type="ECO:0000256" key="3">
    <source>
        <dbReference type="ARBA" id="ARBA00049026"/>
    </source>
</evidence>
<dbReference type="HAMAP" id="MF_00712">
    <property type="entry name" value="GcvPA"/>
    <property type="match status" value="1"/>
</dbReference>
<dbReference type="KEGG" id="dli:dnl_05000"/>
<dbReference type="SUPFAM" id="SSF53383">
    <property type="entry name" value="PLP-dependent transferases"/>
    <property type="match status" value="1"/>
</dbReference>
<comment type="similarity">
    <text evidence="4">Belongs to the GcvP family. N-terminal subunit subfamily.</text>
</comment>
<organism evidence="6 7">
    <name type="scientific">Desulfonema limicola</name>
    <dbReference type="NCBI Taxonomy" id="45656"/>
    <lineage>
        <taxon>Bacteria</taxon>
        <taxon>Pseudomonadati</taxon>
        <taxon>Thermodesulfobacteriota</taxon>
        <taxon>Desulfobacteria</taxon>
        <taxon>Desulfobacterales</taxon>
        <taxon>Desulfococcaceae</taxon>
        <taxon>Desulfonema</taxon>
    </lineage>
</organism>
<dbReference type="EMBL" id="CP061799">
    <property type="protein sequence ID" value="QTA78280.1"/>
    <property type="molecule type" value="Genomic_DNA"/>
</dbReference>
<name>A0A975B3T3_9BACT</name>
<dbReference type="GO" id="GO:0009116">
    <property type="term" value="P:nucleoside metabolic process"/>
    <property type="evidence" value="ECO:0007669"/>
    <property type="project" value="InterPro"/>
</dbReference>
<dbReference type="CDD" id="cd00613">
    <property type="entry name" value="GDC-P"/>
    <property type="match status" value="1"/>
</dbReference>
<dbReference type="PIRSF" id="PIRSF006815">
    <property type="entry name" value="GcvPA"/>
    <property type="match status" value="1"/>
</dbReference>
<comment type="subunit">
    <text evidence="4">The glycine cleavage system is composed of four proteins: P, T, L and H. In this organism, the P 'protein' is a heterodimer of two subunits.</text>
</comment>
<proteinExistence type="inferred from homology"/>
<dbReference type="GO" id="GO:0019464">
    <property type="term" value="P:glycine decarboxylation via glycine cleavage system"/>
    <property type="evidence" value="ECO:0007669"/>
    <property type="project" value="UniProtKB-UniRule"/>
</dbReference>
<dbReference type="InterPro" id="IPR015421">
    <property type="entry name" value="PyrdxlP-dep_Trfase_major"/>
</dbReference>
<comment type="catalytic activity">
    <reaction evidence="3 4">
        <text>N(6)-[(R)-lipoyl]-L-lysyl-[glycine-cleavage complex H protein] + glycine + H(+) = N(6)-[(R)-S(8)-aminomethyldihydrolipoyl]-L-lysyl-[glycine-cleavage complex H protein] + CO2</text>
        <dbReference type="Rhea" id="RHEA:24304"/>
        <dbReference type="Rhea" id="RHEA-COMP:10494"/>
        <dbReference type="Rhea" id="RHEA-COMP:10495"/>
        <dbReference type="ChEBI" id="CHEBI:15378"/>
        <dbReference type="ChEBI" id="CHEBI:16526"/>
        <dbReference type="ChEBI" id="CHEBI:57305"/>
        <dbReference type="ChEBI" id="CHEBI:83099"/>
        <dbReference type="ChEBI" id="CHEBI:83143"/>
        <dbReference type="EC" id="1.4.4.2"/>
    </reaction>
</comment>
<dbReference type="InterPro" id="IPR049315">
    <property type="entry name" value="GDC-P_N"/>
</dbReference>
<evidence type="ECO:0000313" key="7">
    <source>
        <dbReference type="Proteomes" id="UP000663720"/>
    </source>
</evidence>
<dbReference type="InterPro" id="IPR015422">
    <property type="entry name" value="PyrdxlP-dep_Trfase_small"/>
</dbReference>
<dbReference type="InterPro" id="IPR023010">
    <property type="entry name" value="GcvPA"/>
</dbReference>
<dbReference type="InterPro" id="IPR015424">
    <property type="entry name" value="PyrdxlP-dep_Trfase"/>
</dbReference>
<dbReference type="Gene3D" id="3.40.640.10">
    <property type="entry name" value="Type I PLP-dependent aspartate aminotransferase-like (Major domain)"/>
    <property type="match status" value="1"/>
</dbReference>